<evidence type="ECO:0000256" key="1">
    <source>
        <dbReference type="SAM" id="Phobius"/>
    </source>
</evidence>
<dbReference type="PANTHER" id="PTHR33219">
    <property type="entry name" value="YLMG HOMOLOG PROTEIN 2, CHLOROPLASTIC"/>
    <property type="match status" value="1"/>
</dbReference>
<organism evidence="2">
    <name type="scientific">mine drainage metagenome</name>
    <dbReference type="NCBI Taxonomy" id="410659"/>
    <lineage>
        <taxon>unclassified sequences</taxon>
        <taxon>metagenomes</taxon>
        <taxon>ecological metagenomes</taxon>
    </lineage>
</organism>
<sequence length="93" mass="10270">MNAIACTLGPLLLQLLNIYMIVLVVYAVISWIPDIQGAWVRYLAAVIDPVLNPIRRIIPPMGGFDIAFIVLILLIQFVVRPVIISATLHACAF</sequence>
<dbReference type="Pfam" id="PF02325">
    <property type="entry name" value="CCB3_YggT"/>
    <property type="match status" value="1"/>
</dbReference>
<evidence type="ECO:0000313" key="2">
    <source>
        <dbReference type="EMBL" id="CBH74620.1"/>
    </source>
</evidence>
<dbReference type="GO" id="GO:0016020">
    <property type="term" value="C:membrane"/>
    <property type="evidence" value="ECO:0007669"/>
    <property type="project" value="InterPro"/>
</dbReference>
<feature type="transmembrane region" description="Helical" evidence="1">
    <location>
        <begin position="57"/>
        <end position="79"/>
    </location>
</feature>
<gene>
    <name evidence="2" type="ORF">CARN1_1723</name>
</gene>
<keyword evidence="1" id="KW-0472">Membrane</keyword>
<evidence type="ECO:0008006" key="3">
    <source>
        <dbReference type="Google" id="ProtNLM"/>
    </source>
</evidence>
<accession>E6PDT5</accession>
<keyword evidence="1" id="KW-0812">Transmembrane</keyword>
<reference evidence="2" key="1">
    <citation type="submission" date="2009-10" db="EMBL/GenBank/DDBJ databases">
        <title>Diversity of trophic interactions inside an arsenic-rich microbial ecosystem.</title>
        <authorList>
            <person name="Bertin P.N."/>
            <person name="Heinrich-Salmeron A."/>
            <person name="Pelletier E."/>
            <person name="Goulhen-Chollet F."/>
            <person name="Arsene-Ploetze F."/>
            <person name="Gallien S."/>
            <person name="Calteau A."/>
            <person name="Vallenet D."/>
            <person name="Casiot C."/>
            <person name="Chane-Woon-Ming B."/>
            <person name="Giloteaux L."/>
            <person name="Barakat M."/>
            <person name="Bonnefoy V."/>
            <person name="Bruneel O."/>
            <person name="Chandler M."/>
            <person name="Cleiss J."/>
            <person name="Duran R."/>
            <person name="Elbaz-Poulichet F."/>
            <person name="Fonknechten N."/>
            <person name="Lauga B."/>
            <person name="Mornico D."/>
            <person name="Ortet P."/>
            <person name="Schaeffer C."/>
            <person name="Siguier P."/>
            <person name="Alexander Thil Smith A."/>
            <person name="Van Dorsselaer A."/>
            <person name="Weissenbach J."/>
            <person name="Medigue C."/>
            <person name="Le Paslier D."/>
        </authorList>
    </citation>
    <scope>NUCLEOTIDE SEQUENCE</scope>
</reference>
<comment type="caution">
    <text evidence="2">The sequence shown here is derived from an EMBL/GenBank/DDBJ whole genome shotgun (WGS) entry which is preliminary data.</text>
</comment>
<dbReference type="EMBL" id="CABL01000002">
    <property type="protein sequence ID" value="CBH74620.1"/>
    <property type="molecule type" value="Genomic_DNA"/>
</dbReference>
<proteinExistence type="predicted"/>
<protein>
    <recommendedName>
        <fullName evidence="3">YGGT family protein</fullName>
    </recommendedName>
</protein>
<name>E6PDT5_9ZZZZ</name>
<dbReference type="InterPro" id="IPR003425">
    <property type="entry name" value="CCB3/YggT"/>
</dbReference>
<dbReference type="PANTHER" id="PTHR33219:SF14">
    <property type="entry name" value="PROTEIN COFACTOR ASSEMBLY OF COMPLEX C SUBUNIT B CCB3, CHLOROPLASTIC-RELATED"/>
    <property type="match status" value="1"/>
</dbReference>
<keyword evidence="1" id="KW-1133">Transmembrane helix</keyword>
<dbReference type="AlphaFoldDB" id="E6PDT5"/>
<feature type="transmembrane region" description="Helical" evidence="1">
    <location>
        <begin position="12"/>
        <end position="32"/>
    </location>
</feature>